<dbReference type="PANTHER" id="PTHR43416:SF5">
    <property type="entry name" value="DIHYDROLIPOYLLYSINE-RESIDUE SUCCINYLTRANSFERASE COMPONENT OF 2-OXOGLUTARATE DEHYDROGENASE COMPLEX, MITOCHONDRIAL"/>
    <property type="match status" value="1"/>
</dbReference>
<dbReference type="InterPro" id="IPR050537">
    <property type="entry name" value="2-oxoacid_dehydrogenase"/>
</dbReference>
<dbReference type="NCBIfam" id="NF004309">
    <property type="entry name" value="PRK05704.1"/>
    <property type="match status" value="1"/>
</dbReference>
<evidence type="ECO:0000259" key="13">
    <source>
        <dbReference type="PROSITE" id="PS51826"/>
    </source>
</evidence>
<accession>A0AAT9IGT8</accession>
<evidence type="ECO:0000256" key="8">
    <source>
        <dbReference type="ARBA" id="ARBA00022823"/>
    </source>
</evidence>
<keyword evidence="7 11" id="KW-0808">Transferase</keyword>
<comment type="similarity">
    <text evidence="3 11">Belongs to the 2-oxoacid dehydrogenase family.</text>
</comment>
<dbReference type="GO" id="GO:0033512">
    <property type="term" value="P:L-lysine catabolic process to acetyl-CoA via saccharopine"/>
    <property type="evidence" value="ECO:0007669"/>
    <property type="project" value="UniProtKB-UniRule"/>
</dbReference>
<evidence type="ECO:0000256" key="9">
    <source>
        <dbReference type="ARBA" id="ARBA00023315"/>
    </source>
</evidence>
<dbReference type="InterPro" id="IPR000089">
    <property type="entry name" value="Biotin_lipoyl"/>
</dbReference>
<evidence type="ECO:0000256" key="1">
    <source>
        <dbReference type="ARBA" id="ARBA00004052"/>
    </source>
</evidence>
<gene>
    <name evidence="14" type="primary">sucB</name>
    <name evidence="14" type="ORF">BUANCORI2928_239</name>
</gene>
<feature type="domain" description="Lipoyl-binding" evidence="12">
    <location>
        <begin position="3"/>
        <end position="78"/>
    </location>
</feature>
<comment type="function">
    <text evidence="1 11">E2 component of the 2-oxoglutarate dehydrogenase (OGDH) complex which catalyzes the second step in the conversion of 2-oxoglutarate to succinyl-CoA and CO(2).</text>
</comment>
<comment type="pathway">
    <text evidence="2 11">Amino-acid degradation; L-lysine degradation via saccharopine pathway; glutaryl-CoA from L-lysine: step 6/6.</text>
</comment>
<comment type="catalytic activity">
    <reaction evidence="10 11">
        <text>N(6)-[(R)-dihydrolipoyl]-L-lysyl-[protein] + succinyl-CoA = N(6)-[(R)-S(8)-succinyldihydrolipoyl]-L-lysyl-[protein] + CoA</text>
        <dbReference type="Rhea" id="RHEA:15213"/>
        <dbReference type="Rhea" id="RHEA-COMP:10475"/>
        <dbReference type="Rhea" id="RHEA-COMP:20092"/>
        <dbReference type="ChEBI" id="CHEBI:57287"/>
        <dbReference type="ChEBI" id="CHEBI:57292"/>
        <dbReference type="ChEBI" id="CHEBI:83100"/>
        <dbReference type="ChEBI" id="CHEBI:83120"/>
        <dbReference type="EC" id="2.3.1.61"/>
    </reaction>
</comment>
<evidence type="ECO:0000256" key="4">
    <source>
        <dbReference type="ARBA" id="ARBA00012945"/>
    </source>
</evidence>
<dbReference type="InterPro" id="IPR001078">
    <property type="entry name" value="2-oxoacid_DH_actylTfrase"/>
</dbReference>
<evidence type="ECO:0000256" key="10">
    <source>
        <dbReference type="ARBA" id="ARBA00052761"/>
    </source>
</evidence>
<evidence type="ECO:0000256" key="5">
    <source>
        <dbReference type="ARBA" id="ARBA00019511"/>
    </source>
</evidence>
<evidence type="ECO:0000313" key="14">
    <source>
        <dbReference type="EMBL" id="CAL4043049.1"/>
    </source>
</evidence>
<feature type="domain" description="Peripheral subunit-binding (PSBD)" evidence="13">
    <location>
        <begin position="103"/>
        <end position="140"/>
    </location>
</feature>
<dbReference type="GO" id="GO:0006099">
    <property type="term" value="P:tricarboxylic acid cycle"/>
    <property type="evidence" value="ECO:0007669"/>
    <property type="project" value="UniProtKB-UniRule"/>
</dbReference>
<dbReference type="NCBIfam" id="TIGR01347">
    <property type="entry name" value="sucB"/>
    <property type="match status" value="1"/>
</dbReference>
<dbReference type="AlphaFoldDB" id="A0AAT9IGT8"/>
<comment type="cofactor">
    <cofactor evidence="11">
        <name>(R)-lipoate</name>
        <dbReference type="ChEBI" id="CHEBI:83088"/>
    </cofactor>
    <text evidence="11">Binds 1 lipoyl cofactor covalently.</text>
</comment>
<evidence type="ECO:0000256" key="3">
    <source>
        <dbReference type="ARBA" id="ARBA00007317"/>
    </source>
</evidence>
<proteinExistence type="inferred from homology"/>
<evidence type="ECO:0000259" key="12">
    <source>
        <dbReference type="PROSITE" id="PS50968"/>
    </source>
</evidence>
<name>A0AAT9IGT8_9GAMM</name>
<dbReference type="InterPro" id="IPR036625">
    <property type="entry name" value="E3-bd_dom_sf"/>
</dbReference>
<dbReference type="InterPro" id="IPR004167">
    <property type="entry name" value="PSBD"/>
</dbReference>
<evidence type="ECO:0000256" key="11">
    <source>
        <dbReference type="RuleBase" id="RU361138"/>
    </source>
</evidence>
<dbReference type="EC" id="2.3.1.61" evidence="4 11"/>
<dbReference type="Pfam" id="PF00364">
    <property type="entry name" value="Biotin_lipoyl"/>
    <property type="match status" value="1"/>
</dbReference>
<keyword evidence="8 11" id="KW-0450">Lipoyl</keyword>
<dbReference type="Gene3D" id="3.30.559.10">
    <property type="entry name" value="Chloramphenicol acetyltransferase-like domain"/>
    <property type="match status" value="1"/>
</dbReference>
<dbReference type="InterPro" id="IPR023213">
    <property type="entry name" value="CAT-like_dom_sf"/>
</dbReference>
<dbReference type="EMBL" id="OZ060371">
    <property type="protein sequence ID" value="CAL4043049.1"/>
    <property type="molecule type" value="Genomic_DNA"/>
</dbReference>
<evidence type="ECO:0000256" key="7">
    <source>
        <dbReference type="ARBA" id="ARBA00022679"/>
    </source>
</evidence>
<keyword evidence="9 11" id="KW-0012">Acyltransferase</keyword>
<sequence>MNEVDILAPEFPESVSNAQIISWHKNIREYVKRDDVLLDIETDKVILEVPALTDGILTSIIMKPGEVVYSKQILGKITLQKEEKLKKIVKEKNESVKKEKELEASPSVRKLIKQHGIDHTLIIATGKKGRLNRDDVLNIIKKDKVENSINCIRGEEENIKNKQSYEKRRAERIKMSPLKMKMSERLLFSQRNMVTSTTFNEVNMKNILNLREKYKYEFEEKHKTKLGLTSFFIKAVAESLKSFPVINSSIDQDSIIYYKYVDISVAVATKRGLITPVLKNVEEMSIVDIEKKIKNFILKGNTGKLSINDLTGGNFTISNGGVFGSLMSIPIINPPQTAILGMHNVIKRAMVVENSIIILPMMYISLSYDHRIIDGKTSIQFLSRLKEILEDFSRILLHV</sequence>
<dbReference type="RefSeq" id="WP_367680791.1">
    <property type="nucleotide sequence ID" value="NZ_OZ060371.1"/>
</dbReference>
<protein>
    <recommendedName>
        <fullName evidence="5 11">Dihydrolipoyllysine-residue succinyltransferase component of 2-oxoglutarate dehydrogenase complex</fullName>
        <ecNumber evidence="4 11">2.3.1.61</ecNumber>
    </recommendedName>
    <alternativeName>
        <fullName evidence="11">2-oxoglutarate dehydrogenase complex component E2</fullName>
    </alternativeName>
</protein>
<dbReference type="GO" id="GO:0005829">
    <property type="term" value="C:cytosol"/>
    <property type="evidence" value="ECO:0007669"/>
    <property type="project" value="TreeGrafter"/>
</dbReference>
<dbReference type="PROSITE" id="PS50968">
    <property type="entry name" value="BIOTINYL_LIPOYL"/>
    <property type="match status" value="1"/>
</dbReference>
<dbReference type="SUPFAM" id="SSF47005">
    <property type="entry name" value="Peripheral subunit-binding domain of 2-oxo acid dehydrogenase complex"/>
    <property type="match status" value="1"/>
</dbReference>
<dbReference type="InterPro" id="IPR011053">
    <property type="entry name" value="Single_hybrid_motif"/>
</dbReference>
<dbReference type="CDD" id="cd06849">
    <property type="entry name" value="lipoyl_domain"/>
    <property type="match status" value="1"/>
</dbReference>
<dbReference type="PROSITE" id="PS51826">
    <property type="entry name" value="PSBD"/>
    <property type="match status" value="1"/>
</dbReference>
<dbReference type="Gene3D" id="4.10.320.10">
    <property type="entry name" value="E3-binding domain"/>
    <property type="match status" value="1"/>
</dbReference>
<dbReference type="Pfam" id="PF02817">
    <property type="entry name" value="E3_binding"/>
    <property type="match status" value="1"/>
</dbReference>
<dbReference type="PANTHER" id="PTHR43416">
    <property type="entry name" value="DIHYDROLIPOYLLYSINE-RESIDUE SUCCINYLTRANSFERASE COMPONENT OF 2-OXOGLUTARATE DEHYDROGENASE COMPLEX, MITOCHONDRIAL-RELATED"/>
    <property type="match status" value="1"/>
</dbReference>
<reference evidence="14" key="1">
    <citation type="submission" date="2024-06" db="EMBL/GenBank/DDBJ databases">
        <authorList>
            <person name="Manzano-Marin A."/>
            <person name="Manzano-Marin A."/>
            <person name="Alejandro Manzano Marin A."/>
        </authorList>
    </citation>
    <scope>NUCLEOTIDE SEQUENCE</scope>
    <source>
        <strain evidence="14">Ancorni-2928</strain>
    </source>
</reference>
<dbReference type="GO" id="GO:0045252">
    <property type="term" value="C:oxoglutarate dehydrogenase complex"/>
    <property type="evidence" value="ECO:0007669"/>
    <property type="project" value="UniProtKB-UniRule"/>
</dbReference>
<dbReference type="SUPFAM" id="SSF52777">
    <property type="entry name" value="CoA-dependent acyltransferases"/>
    <property type="match status" value="1"/>
</dbReference>
<evidence type="ECO:0000256" key="2">
    <source>
        <dbReference type="ARBA" id="ARBA00005145"/>
    </source>
</evidence>
<dbReference type="SUPFAM" id="SSF51230">
    <property type="entry name" value="Single hybrid motif"/>
    <property type="match status" value="1"/>
</dbReference>
<dbReference type="Gene3D" id="2.40.50.100">
    <property type="match status" value="1"/>
</dbReference>
<dbReference type="InterPro" id="IPR006255">
    <property type="entry name" value="SucB"/>
</dbReference>
<evidence type="ECO:0000256" key="6">
    <source>
        <dbReference type="ARBA" id="ARBA00022532"/>
    </source>
</evidence>
<dbReference type="GO" id="GO:0004149">
    <property type="term" value="F:dihydrolipoyllysine-residue succinyltransferase activity"/>
    <property type="evidence" value="ECO:0007669"/>
    <property type="project" value="UniProtKB-UniRule"/>
</dbReference>
<keyword evidence="6 11" id="KW-0816">Tricarboxylic acid cycle</keyword>
<dbReference type="Pfam" id="PF00198">
    <property type="entry name" value="2-oxoacid_dh"/>
    <property type="match status" value="1"/>
</dbReference>
<organism evidence="14">
    <name type="scientific">Buchnera aphidicola</name>
    <name type="common">Anoecia corni</name>
    <dbReference type="NCBI Taxonomy" id="2994477"/>
    <lineage>
        <taxon>Bacteria</taxon>
        <taxon>Pseudomonadati</taxon>
        <taxon>Pseudomonadota</taxon>
        <taxon>Gammaproteobacteria</taxon>
        <taxon>Enterobacterales</taxon>
        <taxon>Erwiniaceae</taxon>
        <taxon>Buchnera</taxon>
    </lineage>
</organism>